<evidence type="ECO:0000313" key="1">
    <source>
        <dbReference type="EMBL" id="KAI0064962.1"/>
    </source>
</evidence>
<proteinExistence type="predicted"/>
<accession>A0ACB8T934</accession>
<dbReference type="EMBL" id="MU277197">
    <property type="protein sequence ID" value="KAI0064962.1"/>
    <property type="molecule type" value="Genomic_DNA"/>
</dbReference>
<comment type="caution">
    <text evidence="1">The sequence shown here is derived from an EMBL/GenBank/DDBJ whole genome shotgun (WGS) entry which is preliminary data.</text>
</comment>
<keyword evidence="2" id="KW-1185">Reference proteome</keyword>
<reference evidence="1" key="1">
    <citation type="submission" date="2021-03" db="EMBL/GenBank/DDBJ databases">
        <authorList>
            <consortium name="DOE Joint Genome Institute"/>
            <person name="Ahrendt S."/>
            <person name="Looney B.P."/>
            <person name="Miyauchi S."/>
            <person name="Morin E."/>
            <person name="Drula E."/>
            <person name="Courty P.E."/>
            <person name="Chicoki N."/>
            <person name="Fauchery L."/>
            <person name="Kohler A."/>
            <person name="Kuo A."/>
            <person name="Labutti K."/>
            <person name="Pangilinan J."/>
            <person name="Lipzen A."/>
            <person name="Riley R."/>
            <person name="Andreopoulos W."/>
            <person name="He G."/>
            <person name="Johnson J."/>
            <person name="Barry K.W."/>
            <person name="Grigoriev I.V."/>
            <person name="Nagy L."/>
            <person name="Hibbett D."/>
            <person name="Henrissat B."/>
            <person name="Matheny P.B."/>
            <person name="Labbe J."/>
            <person name="Martin F."/>
        </authorList>
    </citation>
    <scope>NUCLEOTIDE SEQUENCE</scope>
    <source>
        <strain evidence="1">HHB10654</strain>
    </source>
</reference>
<reference evidence="1" key="2">
    <citation type="journal article" date="2022" name="New Phytol.">
        <title>Evolutionary transition to the ectomycorrhizal habit in the genomes of a hyperdiverse lineage of mushroom-forming fungi.</title>
        <authorList>
            <person name="Looney B."/>
            <person name="Miyauchi S."/>
            <person name="Morin E."/>
            <person name="Drula E."/>
            <person name="Courty P.E."/>
            <person name="Kohler A."/>
            <person name="Kuo A."/>
            <person name="LaButti K."/>
            <person name="Pangilinan J."/>
            <person name="Lipzen A."/>
            <person name="Riley R."/>
            <person name="Andreopoulos W."/>
            <person name="He G."/>
            <person name="Johnson J."/>
            <person name="Nolan M."/>
            <person name="Tritt A."/>
            <person name="Barry K.W."/>
            <person name="Grigoriev I.V."/>
            <person name="Nagy L.G."/>
            <person name="Hibbett D."/>
            <person name="Henrissat B."/>
            <person name="Matheny P.B."/>
            <person name="Labbe J."/>
            <person name="Martin F.M."/>
        </authorList>
    </citation>
    <scope>NUCLEOTIDE SEQUENCE</scope>
    <source>
        <strain evidence="1">HHB10654</strain>
    </source>
</reference>
<evidence type="ECO:0000313" key="2">
    <source>
        <dbReference type="Proteomes" id="UP000814140"/>
    </source>
</evidence>
<dbReference type="Proteomes" id="UP000814140">
    <property type="component" value="Unassembled WGS sequence"/>
</dbReference>
<gene>
    <name evidence="1" type="ORF">BV25DRAFT_1906451</name>
</gene>
<protein>
    <submittedName>
        <fullName evidence="1">Uncharacterized protein</fullName>
    </submittedName>
</protein>
<sequence length="596" mass="66049">MATAERVHPTPQDLVAIFHASFHPTQGNIVDWSLKATDDVHLDGVEFSSLPSGLHLVEQDVLYFTNNEHHGVAVFKRRKTTELGHRGFRLSSLGILLAKSAKPRPWRHVPTLRTLVTDLYKTLEEREVLEPRDEDWDPARKFFDERKVRPGDLDGTQDWKQWSQELDGADVDSISTNPTLHLPHLLRMLGPSCLTLYKHILGRRRVLIYSHPPLEGACILCQVAADICYEDQVGIEGSPDASRSCLTGKHKEGVNVLGIVTLHDIEKLAHETKSGRGWVACTSDAIFLERPQYYDLIIDLTTSMPARGARPSLYISRPHLSLGSRGPNYRLSTVRFTWSDVKLWTELDRLLQLDVSSGPDDGPGCGGTSGWSEMWRLYEDVCVVCAGFWSNSWRGSSSIDDHRSEIRLEGGDELHLRTVHVRTLGSGIEGRPMPGAFREPPSPATTSKAMRRSSGMSLWSLGGRNGRAETSALSPASGASTKDLGDDGDEDDGVVVDIAAVRDRQLLTTLALLQTFHAHTVFLRSRLATLIPPPEERSDTIVSLSPKDVMSLDLGPLSSLDAKFLEWLAEEYGGGAQITVRKGWRDLFGLMLGFGD</sequence>
<organism evidence="1 2">
    <name type="scientific">Artomyces pyxidatus</name>
    <dbReference type="NCBI Taxonomy" id="48021"/>
    <lineage>
        <taxon>Eukaryota</taxon>
        <taxon>Fungi</taxon>
        <taxon>Dikarya</taxon>
        <taxon>Basidiomycota</taxon>
        <taxon>Agaricomycotina</taxon>
        <taxon>Agaricomycetes</taxon>
        <taxon>Russulales</taxon>
        <taxon>Auriscalpiaceae</taxon>
        <taxon>Artomyces</taxon>
    </lineage>
</organism>
<name>A0ACB8T934_9AGAM</name>